<protein>
    <recommendedName>
        <fullName evidence="3">Reverse transcriptase domain-containing protein</fullName>
    </recommendedName>
</protein>
<evidence type="ECO:0008006" key="3">
    <source>
        <dbReference type="Google" id="ProtNLM"/>
    </source>
</evidence>
<reference evidence="2" key="1">
    <citation type="submission" date="2017-01" db="EMBL/GenBank/DDBJ databases">
        <title>Comparative genomics of anhydrobiosis in the tardigrade Hypsibius dujardini.</title>
        <authorList>
            <person name="Yoshida Y."/>
            <person name="Koutsovoulos G."/>
            <person name="Laetsch D."/>
            <person name="Stevens L."/>
            <person name="Kumar S."/>
            <person name="Horikawa D."/>
            <person name="Ishino K."/>
            <person name="Komine S."/>
            <person name="Tomita M."/>
            <person name="Blaxter M."/>
            <person name="Arakawa K."/>
        </authorList>
    </citation>
    <scope>NUCLEOTIDE SEQUENCE [LARGE SCALE GENOMIC DNA]</scope>
    <source>
        <strain evidence="2">Z151</strain>
    </source>
</reference>
<name>A0A1W0XA04_HYPEX</name>
<evidence type="ECO:0000313" key="1">
    <source>
        <dbReference type="EMBL" id="OQV24356.1"/>
    </source>
</evidence>
<evidence type="ECO:0000313" key="2">
    <source>
        <dbReference type="Proteomes" id="UP000192578"/>
    </source>
</evidence>
<comment type="caution">
    <text evidence="1">The sequence shown here is derived from an EMBL/GenBank/DDBJ whole genome shotgun (WGS) entry which is preliminary data.</text>
</comment>
<dbReference type="OrthoDB" id="412981at2759"/>
<dbReference type="EMBL" id="MTYJ01000007">
    <property type="protein sequence ID" value="OQV24356.1"/>
    <property type="molecule type" value="Genomic_DNA"/>
</dbReference>
<dbReference type="AlphaFoldDB" id="A0A1W0XA04"/>
<keyword evidence="2" id="KW-1185">Reference proteome</keyword>
<dbReference type="Proteomes" id="UP000192578">
    <property type="component" value="Unassembled WGS sequence"/>
</dbReference>
<accession>A0A1W0XA04</accession>
<proteinExistence type="predicted"/>
<gene>
    <name evidence="1" type="ORF">BV898_01894</name>
</gene>
<sequence>MEECNGGEGGGIECLEDDTTVYCVTKTPEGAVKGLNKLLESVSKRFADHHLALNEKKCVDSIRYLGVTIDRLLTWADQYANVRRNVKTGNALIEHVKDGLATEERVNLLHAFLGLHLNYCALVWSSPSDTLRSSLQVAQRNVVRSVKGYKSAESATDFMDRMNITPIEKRGIQLGCTGG</sequence>
<organism evidence="1 2">
    <name type="scientific">Hypsibius exemplaris</name>
    <name type="common">Freshwater tardigrade</name>
    <dbReference type="NCBI Taxonomy" id="2072580"/>
    <lineage>
        <taxon>Eukaryota</taxon>
        <taxon>Metazoa</taxon>
        <taxon>Ecdysozoa</taxon>
        <taxon>Tardigrada</taxon>
        <taxon>Eutardigrada</taxon>
        <taxon>Parachela</taxon>
        <taxon>Hypsibioidea</taxon>
        <taxon>Hypsibiidae</taxon>
        <taxon>Hypsibius</taxon>
    </lineage>
</organism>